<dbReference type="NCBIfam" id="TIGR01143">
    <property type="entry name" value="murF"/>
    <property type="match status" value="1"/>
</dbReference>
<dbReference type="RefSeq" id="WP_245971441.1">
    <property type="nucleotide sequence ID" value="NZ_QXDL01000003.1"/>
</dbReference>
<evidence type="ECO:0000256" key="5">
    <source>
        <dbReference type="ARBA" id="ARBA00022840"/>
    </source>
</evidence>
<dbReference type="GO" id="GO:0051301">
    <property type="term" value="P:cell division"/>
    <property type="evidence" value="ECO:0007669"/>
    <property type="project" value="UniProtKB-KW"/>
</dbReference>
<dbReference type="SUPFAM" id="SSF53244">
    <property type="entry name" value="MurD-like peptide ligases, peptide-binding domain"/>
    <property type="match status" value="1"/>
</dbReference>
<dbReference type="PANTHER" id="PTHR43024:SF1">
    <property type="entry name" value="UDP-N-ACETYLMURAMOYL-TRIPEPTIDE--D-ALANYL-D-ALANINE LIGASE"/>
    <property type="match status" value="1"/>
</dbReference>
<dbReference type="GO" id="GO:0071555">
    <property type="term" value="P:cell wall organization"/>
    <property type="evidence" value="ECO:0007669"/>
    <property type="project" value="UniProtKB-KW"/>
</dbReference>
<dbReference type="Pfam" id="PF08245">
    <property type="entry name" value="Mur_ligase_M"/>
    <property type="match status" value="1"/>
</dbReference>
<evidence type="ECO:0000256" key="9">
    <source>
        <dbReference type="ARBA" id="ARBA00023316"/>
    </source>
</evidence>
<dbReference type="Gene3D" id="3.90.190.20">
    <property type="entry name" value="Mur ligase, C-terminal domain"/>
    <property type="match status" value="1"/>
</dbReference>
<comment type="catalytic activity">
    <reaction evidence="10">
        <text>D-alanyl-D-alanine + UDP-N-acetyl-alpha-D-muramoyl-L-alanyl-gamma-D-glutamyl-meso-2,6-diaminopimelate + ATP = UDP-N-acetyl-alpha-D-muramoyl-L-alanyl-gamma-D-glutamyl-meso-2,6-diaminopimeloyl-D-alanyl-D-alanine + ADP + phosphate + H(+)</text>
        <dbReference type="Rhea" id="RHEA:28374"/>
        <dbReference type="ChEBI" id="CHEBI:15378"/>
        <dbReference type="ChEBI" id="CHEBI:30616"/>
        <dbReference type="ChEBI" id="CHEBI:43474"/>
        <dbReference type="ChEBI" id="CHEBI:57822"/>
        <dbReference type="ChEBI" id="CHEBI:61386"/>
        <dbReference type="ChEBI" id="CHEBI:83905"/>
        <dbReference type="ChEBI" id="CHEBI:456216"/>
        <dbReference type="EC" id="6.3.2.10"/>
    </reaction>
</comment>
<evidence type="ECO:0000259" key="13">
    <source>
        <dbReference type="Pfam" id="PF08245"/>
    </source>
</evidence>
<dbReference type="Gene3D" id="3.40.1390.10">
    <property type="entry name" value="MurE/MurF, N-terminal domain"/>
    <property type="match status" value="1"/>
</dbReference>
<protein>
    <recommendedName>
        <fullName evidence="10">UDP-N-acetylmuramoyl-tripeptide--D-alanyl-D-alanine ligase</fullName>
        <ecNumber evidence="10">6.3.2.10</ecNumber>
    </recommendedName>
</protein>
<comment type="pathway">
    <text evidence="10">Cell wall biogenesis; peptidoglycan biosynthesis.</text>
</comment>
<evidence type="ECO:0000256" key="8">
    <source>
        <dbReference type="ARBA" id="ARBA00023306"/>
    </source>
</evidence>
<dbReference type="SUPFAM" id="SSF63418">
    <property type="entry name" value="MurE/MurF N-terminal domain"/>
    <property type="match status" value="1"/>
</dbReference>
<dbReference type="EC" id="6.3.2.10" evidence="10"/>
<comment type="subcellular location">
    <subcellularLocation>
        <location evidence="10">Cytoplasm</location>
    </subcellularLocation>
</comment>
<proteinExistence type="predicted"/>
<keyword evidence="5" id="KW-0067">ATP-binding</keyword>
<dbReference type="UniPathway" id="UPA00219"/>
<dbReference type="GO" id="GO:0009252">
    <property type="term" value="P:peptidoglycan biosynthetic process"/>
    <property type="evidence" value="ECO:0007669"/>
    <property type="project" value="UniProtKB-UniPathway"/>
</dbReference>
<dbReference type="GO" id="GO:0008360">
    <property type="term" value="P:regulation of cell shape"/>
    <property type="evidence" value="ECO:0007669"/>
    <property type="project" value="UniProtKB-KW"/>
</dbReference>
<dbReference type="InterPro" id="IPR051046">
    <property type="entry name" value="MurCDEF_CellWall_CoF430Synth"/>
</dbReference>
<feature type="domain" description="Mur ligase C-terminal" evidence="12">
    <location>
        <begin position="304"/>
        <end position="418"/>
    </location>
</feature>
<keyword evidence="7 10" id="KW-0573">Peptidoglycan synthesis</keyword>
<evidence type="ECO:0000256" key="7">
    <source>
        <dbReference type="ARBA" id="ARBA00022984"/>
    </source>
</evidence>
<dbReference type="EMBL" id="QXDL01000003">
    <property type="protein sequence ID" value="RIH90766.1"/>
    <property type="molecule type" value="Genomic_DNA"/>
</dbReference>
<dbReference type="AlphaFoldDB" id="A0A399F536"/>
<keyword evidence="2 14" id="KW-0436">Ligase</keyword>
<comment type="caution">
    <text evidence="14">The sequence shown here is derived from an EMBL/GenBank/DDBJ whole genome shotgun (WGS) entry which is preliminary data.</text>
</comment>
<evidence type="ECO:0000259" key="12">
    <source>
        <dbReference type="Pfam" id="PF02875"/>
    </source>
</evidence>
<keyword evidence="3 10" id="KW-0132">Cell division</keyword>
<keyword evidence="8 10" id="KW-0131">Cell cycle</keyword>
<organism evidence="14 15">
    <name type="scientific">Calidithermus terrae</name>
    <dbReference type="NCBI Taxonomy" id="1408545"/>
    <lineage>
        <taxon>Bacteria</taxon>
        <taxon>Thermotogati</taxon>
        <taxon>Deinococcota</taxon>
        <taxon>Deinococci</taxon>
        <taxon>Thermales</taxon>
        <taxon>Thermaceae</taxon>
        <taxon>Calidithermus</taxon>
    </lineage>
</organism>
<evidence type="ECO:0000256" key="6">
    <source>
        <dbReference type="ARBA" id="ARBA00022960"/>
    </source>
</evidence>
<keyword evidence="6 10" id="KW-0133">Cell shape</keyword>
<dbReference type="Pfam" id="PF01225">
    <property type="entry name" value="Mur_ligase"/>
    <property type="match status" value="1"/>
</dbReference>
<dbReference type="InterPro" id="IPR005863">
    <property type="entry name" value="UDP-N-AcMur_synth"/>
</dbReference>
<feature type="domain" description="Mur ligase central" evidence="13">
    <location>
        <begin position="113"/>
        <end position="282"/>
    </location>
</feature>
<evidence type="ECO:0000256" key="10">
    <source>
        <dbReference type="RuleBase" id="RU004136"/>
    </source>
</evidence>
<feature type="domain" description="Mur ligase N-terminal catalytic" evidence="11">
    <location>
        <begin position="39"/>
        <end position="82"/>
    </location>
</feature>
<evidence type="ECO:0000256" key="1">
    <source>
        <dbReference type="ARBA" id="ARBA00022490"/>
    </source>
</evidence>
<evidence type="ECO:0000313" key="14">
    <source>
        <dbReference type="EMBL" id="RIH90766.1"/>
    </source>
</evidence>
<dbReference type="InterPro" id="IPR036565">
    <property type="entry name" value="Mur-like_cat_sf"/>
</dbReference>
<dbReference type="GO" id="GO:0005524">
    <property type="term" value="F:ATP binding"/>
    <property type="evidence" value="ECO:0007669"/>
    <property type="project" value="UniProtKB-KW"/>
</dbReference>
<dbReference type="Pfam" id="PF02875">
    <property type="entry name" value="Mur_ligase_C"/>
    <property type="match status" value="1"/>
</dbReference>
<dbReference type="InterPro" id="IPR000713">
    <property type="entry name" value="Mur_ligase_N"/>
</dbReference>
<evidence type="ECO:0000256" key="4">
    <source>
        <dbReference type="ARBA" id="ARBA00022741"/>
    </source>
</evidence>
<keyword evidence="9 10" id="KW-0961">Cell wall biogenesis/degradation</keyword>
<evidence type="ECO:0000313" key="15">
    <source>
        <dbReference type="Proteomes" id="UP000265715"/>
    </source>
</evidence>
<name>A0A399F536_9DEIN</name>
<keyword evidence="4" id="KW-0547">Nucleotide-binding</keyword>
<keyword evidence="15" id="KW-1185">Reference proteome</keyword>
<evidence type="ECO:0000256" key="2">
    <source>
        <dbReference type="ARBA" id="ARBA00022598"/>
    </source>
</evidence>
<evidence type="ECO:0000259" key="11">
    <source>
        <dbReference type="Pfam" id="PF01225"/>
    </source>
</evidence>
<dbReference type="SUPFAM" id="SSF53623">
    <property type="entry name" value="MurD-like peptide ligases, catalytic domain"/>
    <property type="match status" value="1"/>
</dbReference>
<dbReference type="InterPro" id="IPR004101">
    <property type="entry name" value="Mur_ligase_C"/>
</dbReference>
<dbReference type="InterPro" id="IPR035911">
    <property type="entry name" value="MurE/MurF_N"/>
</dbReference>
<dbReference type="InterPro" id="IPR036615">
    <property type="entry name" value="Mur_ligase_C_dom_sf"/>
</dbReference>
<accession>A0A399F536</accession>
<reference evidence="14 15" key="1">
    <citation type="submission" date="2018-08" db="EMBL/GenBank/DDBJ databases">
        <title>Meiothermus terrae DSM 26712 genome sequencing project.</title>
        <authorList>
            <person name="Da Costa M.S."/>
            <person name="Albuquerque L."/>
            <person name="Raposo P."/>
            <person name="Froufe H.J.C."/>
            <person name="Barroso C.S."/>
            <person name="Egas C."/>
        </authorList>
    </citation>
    <scope>NUCLEOTIDE SEQUENCE [LARGE SCALE GENOMIC DNA]</scope>
    <source>
        <strain evidence="14 15">DSM 26712</strain>
    </source>
</reference>
<dbReference type="InterPro" id="IPR013221">
    <property type="entry name" value="Mur_ligase_cen"/>
</dbReference>
<dbReference type="GO" id="GO:0005737">
    <property type="term" value="C:cytoplasm"/>
    <property type="evidence" value="ECO:0007669"/>
    <property type="project" value="UniProtKB-SubCell"/>
</dbReference>
<evidence type="ECO:0000256" key="3">
    <source>
        <dbReference type="ARBA" id="ARBA00022618"/>
    </source>
</evidence>
<sequence>MEAMPKPDTPSWSRLSPEWVATALEGRVHPPVAVAQDLTWDSRAVQPGTAFVALPGAKVHGRDFAAQALERGAAFVITDRAHPGALQVPDPALALLRLGRALRERFGGTVVAVGGSSGKTTTKEALAQGLGWPAPEGNLNNAPGLAQFLWRLDPAARGAVLELGIDRLGEMDELVGMTRPSLGLLTALGPEHLEGLGSFENVVREESRLLEGSPLRLCSLQAAEWVATPDVETYGFGDADFAGYGLELGAESSRFRYAGRTVHVPYPGLGPATGALAALAVAEALGEDLEAVTERLARLQLPGGRMERLVLAGITVLNDAYNANPVSVQAGLEYLKGQPGRKWLVLGEMKELGERSREYHLEAARQAAEVSPLRIFLGAHAQAQAEAVGGEVAYSVEDVAELLSGVQEGDLVYLKASRSVGLDKLLDIWPKGAR</sequence>
<comment type="function">
    <text evidence="10">Involved in cell wall formation. Catalyzes the final step in the synthesis of UDP-N-acetylmuramoyl-pentapeptide, the precursor of murein.</text>
</comment>
<dbReference type="GO" id="GO:0047480">
    <property type="term" value="F:UDP-N-acetylmuramoyl-tripeptide-D-alanyl-D-alanine ligase activity"/>
    <property type="evidence" value="ECO:0007669"/>
    <property type="project" value="UniProtKB-EC"/>
</dbReference>
<keyword evidence="1" id="KW-0963">Cytoplasm</keyword>
<dbReference type="Proteomes" id="UP000265715">
    <property type="component" value="Unassembled WGS sequence"/>
</dbReference>
<dbReference type="PANTHER" id="PTHR43024">
    <property type="entry name" value="UDP-N-ACETYLMURAMOYL-TRIPEPTIDE--D-ALANYL-D-ALANINE LIGASE"/>
    <property type="match status" value="1"/>
</dbReference>
<dbReference type="Gene3D" id="3.40.1190.10">
    <property type="entry name" value="Mur-like, catalytic domain"/>
    <property type="match status" value="1"/>
</dbReference>
<gene>
    <name evidence="14" type="primary">murF</name>
    <name evidence="14" type="ORF">Mterra_00138</name>
</gene>
<dbReference type="GO" id="GO:0008766">
    <property type="term" value="F:UDP-N-acetylmuramoylalanyl-D-glutamyl-2,6-diaminopimelate-D-alanyl-D-alanine ligase activity"/>
    <property type="evidence" value="ECO:0007669"/>
    <property type="project" value="RHEA"/>
</dbReference>